<evidence type="ECO:0000313" key="2">
    <source>
        <dbReference type="EMBL" id="CAJ1052832.1"/>
    </source>
</evidence>
<evidence type="ECO:0000256" key="1">
    <source>
        <dbReference type="SAM" id="MobiDB-lite"/>
    </source>
</evidence>
<dbReference type="EMBL" id="OY660866">
    <property type="protein sequence ID" value="CAJ1052832.1"/>
    <property type="molecule type" value="Genomic_DNA"/>
</dbReference>
<name>A0AAV1EWE9_XYRNO</name>
<proteinExistence type="predicted"/>
<dbReference type="GO" id="GO:0016301">
    <property type="term" value="F:kinase activity"/>
    <property type="evidence" value="ECO:0007669"/>
    <property type="project" value="UniProtKB-KW"/>
</dbReference>
<keyword evidence="3" id="KW-1185">Reference proteome</keyword>
<gene>
    <name evidence="2" type="ORF">XNOV1_A025364</name>
</gene>
<feature type="region of interest" description="Disordered" evidence="1">
    <location>
        <begin position="1"/>
        <end position="28"/>
    </location>
</feature>
<organism evidence="2 3">
    <name type="scientific">Xyrichtys novacula</name>
    <name type="common">Pearly razorfish</name>
    <name type="synonym">Hemipteronotus novacula</name>
    <dbReference type="NCBI Taxonomy" id="13765"/>
    <lineage>
        <taxon>Eukaryota</taxon>
        <taxon>Metazoa</taxon>
        <taxon>Chordata</taxon>
        <taxon>Craniata</taxon>
        <taxon>Vertebrata</taxon>
        <taxon>Euteleostomi</taxon>
        <taxon>Actinopterygii</taxon>
        <taxon>Neopterygii</taxon>
        <taxon>Teleostei</taxon>
        <taxon>Neoteleostei</taxon>
        <taxon>Acanthomorphata</taxon>
        <taxon>Eupercaria</taxon>
        <taxon>Labriformes</taxon>
        <taxon>Labridae</taxon>
        <taxon>Xyrichtys</taxon>
    </lineage>
</organism>
<accession>A0AAV1EWE9</accession>
<protein>
    <submittedName>
        <fullName evidence="2">RAC-gamma serine/threonine-protein kinase isoform X1</fullName>
    </submittedName>
</protein>
<dbReference type="Proteomes" id="UP001178508">
    <property type="component" value="Chromosome 3"/>
</dbReference>
<dbReference type="AlphaFoldDB" id="A0AAV1EWE9"/>
<reference evidence="2" key="1">
    <citation type="submission" date="2023-08" db="EMBL/GenBank/DDBJ databases">
        <authorList>
            <person name="Alioto T."/>
            <person name="Alioto T."/>
            <person name="Gomez Garrido J."/>
        </authorList>
    </citation>
    <scope>NUCLEOTIDE SEQUENCE</scope>
</reference>
<evidence type="ECO:0000313" key="3">
    <source>
        <dbReference type="Proteomes" id="UP001178508"/>
    </source>
</evidence>
<sequence length="75" mass="7980">MQQESSQSDLAERDVPTRSRARFPGGAAEGAGAERVCLSVRPCVCLSGTQKPSSFRLDAAPAAMDPSLSSSRFHR</sequence>
<keyword evidence="2" id="KW-0808">Transferase</keyword>
<keyword evidence="2" id="KW-0418">Kinase</keyword>